<dbReference type="PANTHER" id="PTHR33470">
    <property type="entry name" value="OS01G0164075 PROTEIN"/>
    <property type="match status" value="1"/>
</dbReference>
<evidence type="ECO:0000313" key="4">
    <source>
        <dbReference type="Proteomes" id="UP000694886"/>
    </source>
</evidence>
<accession>A0AB32W6F4</accession>
<gene>
    <name evidence="5" type="primary">LOC18613608</name>
</gene>
<dbReference type="RefSeq" id="XP_017973666.1">
    <property type="nucleotide sequence ID" value="XM_018118177.1"/>
</dbReference>
<organism evidence="4 5">
    <name type="scientific">Theobroma cacao</name>
    <name type="common">Cacao</name>
    <name type="synonym">Cocoa</name>
    <dbReference type="NCBI Taxonomy" id="3641"/>
    <lineage>
        <taxon>Eukaryota</taxon>
        <taxon>Viridiplantae</taxon>
        <taxon>Streptophyta</taxon>
        <taxon>Embryophyta</taxon>
        <taxon>Tracheophyta</taxon>
        <taxon>Spermatophyta</taxon>
        <taxon>Magnoliopsida</taxon>
        <taxon>eudicotyledons</taxon>
        <taxon>Gunneridae</taxon>
        <taxon>Pentapetalae</taxon>
        <taxon>rosids</taxon>
        <taxon>malvids</taxon>
        <taxon>Malvales</taxon>
        <taxon>Malvaceae</taxon>
        <taxon>Byttnerioideae</taxon>
        <taxon>Theobroma</taxon>
    </lineage>
</organism>
<evidence type="ECO:0000256" key="2">
    <source>
        <dbReference type="SAM" id="MobiDB-lite"/>
    </source>
</evidence>
<feature type="compositionally biased region" description="Basic and acidic residues" evidence="2">
    <location>
        <begin position="100"/>
        <end position="112"/>
    </location>
</feature>
<protein>
    <submittedName>
        <fullName evidence="5">Proline-rich protein 3</fullName>
    </submittedName>
</protein>
<dbReference type="Proteomes" id="UP000694886">
    <property type="component" value="Chromosome 1"/>
</dbReference>
<evidence type="ECO:0000256" key="3">
    <source>
        <dbReference type="SAM" id="SignalP"/>
    </source>
</evidence>
<sequence>MALTRLSLAFSLLLLSLLVIASAGDYSNDDSSKYGFDGIPADSPQAKPEEEEKPTKPDYYKPKPVDKEKPDYGSKPEVVKPKPEGKEKPNYCTKQNIYKPKPEEKEKPEYGRKPYVAKPKPEGEEKPYYGTKPDNYKEKPEEKSGYGGEKKPDYDTKGYLYKPKTEEKEKPEYGRKSYVVKPKPEGEEKPYYDTKTEFYEPKSEEKENLLSVGVQGLVLCKSGSKYYPIQGALAKITCKAVDKGGLEKTVSICSGATDAKGYFFATLSHSGVVDKLKVKDCKAYLESSPLKTCNIPTNDNKGIDGAPLSNFSVLNKKMNLYSVGPFFYTSVAKSATNGYFSIQQLSLREDMSMALKNFFFATLFMLPLLLPTAALDSDGEYKPNPNLQKPYVEKEKLLSTMIGIQGLVYCRSGSQFIPLEGAVARITCQGVDKYGYETESFSILSCATDAKGYFIATVSPYEVKDSRRLRECKAFLELSPSDACDVPTDVNQGITGAPLASYHLLHDKNMKLFTVGPFFFIPQKDAKSIWPDGY</sequence>
<dbReference type="AlphaFoldDB" id="A0AB32W6F4"/>
<reference evidence="4" key="1">
    <citation type="journal article" date="1997" name="Nucleic Acids Res.">
        <title>tRNAscan-SE: a program for improved detection of transfer RNA genes in genomic sequence.</title>
        <authorList>
            <person name="Lowe T.M."/>
            <person name="Eddy S.R."/>
        </authorList>
    </citation>
    <scope>NUCLEOTIDE SEQUENCE [LARGE SCALE GENOMIC DNA]</scope>
    <source>
        <strain evidence="4">r\B97-61/B2</strain>
    </source>
</reference>
<feature type="compositionally biased region" description="Basic and acidic residues" evidence="2">
    <location>
        <begin position="134"/>
        <end position="156"/>
    </location>
</feature>
<evidence type="ECO:0000256" key="1">
    <source>
        <dbReference type="ARBA" id="ARBA00022729"/>
    </source>
</evidence>
<feature type="signal peptide" evidence="3">
    <location>
        <begin position="1"/>
        <end position="23"/>
    </location>
</feature>
<proteinExistence type="predicted"/>
<feature type="chain" id="PRO_5044293446" evidence="3">
    <location>
        <begin position="24"/>
        <end position="534"/>
    </location>
</feature>
<dbReference type="GeneID" id="18613608"/>
<dbReference type="Pfam" id="PF01190">
    <property type="entry name" value="Pollen_Ole_e_1"/>
    <property type="match status" value="2"/>
</dbReference>
<evidence type="ECO:0000313" key="5">
    <source>
        <dbReference type="RefSeq" id="XP_017973666.1"/>
    </source>
</evidence>
<feature type="compositionally biased region" description="Basic and acidic residues" evidence="2">
    <location>
        <begin position="47"/>
        <end position="89"/>
    </location>
</feature>
<name>A0AB32W6F4_THECC</name>
<dbReference type="Gramene" id="Tc01v2_t025450.1">
    <property type="protein sequence ID" value="Tc01v2_p025450.1"/>
    <property type="gene ID" value="Tc01v2_g025450"/>
</dbReference>
<dbReference type="PANTHER" id="PTHR33470:SF58">
    <property type="entry name" value="POLLEN OLE E 1 ALLERGEN AND EXTENSIN FAMILY PROTEIN"/>
    <property type="match status" value="1"/>
</dbReference>
<feature type="region of interest" description="Disordered" evidence="2">
    <location>
        <begin position="27"/>
        <end position="159"/>
    </location>
</feature>
<keyword evidence="1 3" id="KW-0732">Signal</keyword>
<dbReference type="KEGG" id="tcc:18613608"/>
<reference evidence="5" key="2">
    <citation type="submission" date="2025-08" db="UniProtKB">
        <authorList>
            <consortium name="RefSeq"/>
        </authorList>
    </citation>
    <scope>IDENTIFICATION</scope>
</reference>